<geneLocation type="plasmid" evidence="7">
    <name>pticfbp5473</name>
</geneLocation>
<dbReference type="KEGG" id="alf:CFBP5473_24660"/>
<protein>
    <submittedName>
        <fullName evidence="5">Gfo/Idh/MocA family oxidoreductase</fullName>
    </submittedName>
</protein>
<keyword evidence="8" id="KW-1185">Reference proteome</keyword>
<evidence type="ECO:0000256" key="1">
    <source>
        <dbReference type="ARBA" id="ARBA00010928"/>
    </source>
</evidence>
<reference evidence="5 7" key="1">
    <citation type="submission" date="2019-04" db="EMBL/GenBank/DDBJ databases">
        <title>Complete genome sequence of Agrobacterium larrymoorei CFBP5473.</title>
        <authorList>
            <person name="Haryono M."/>
            <person name="Chou L."/>
            <person name="Lin Y.-C."/>
            <person name="Lai E.-M."/>
            <person name="Kuo C.-H."/>
        </authorList>
    </citation>
    <scope>NUCLEOTIDE SEQUENCE [LARGE SCALE GENOMIC DNA]</scope>
    <source>
        <strain evidence="5 7">CFBP5473</strain>
        <plasmid evidence="5">pTiCFBP5473</plasmid>
        <plasmid evidence="7">pticfbp5473</plasmid>
    </source>
</reference>
<keyword evidence="5" id="KW-0614">Plasmid</keyword>
<dbReference type="Pfam" id="PF22725">
    <property type="entry name" value="GFO_IDH_MocA_C3"/>
    <property type="match status" value="1"/>
</dbReference>
<dbReference type="AlphaFoldDB" id="A0A4D7E4P9"/>
<dbReference type="Proteomes" id="UP000298545">
    <property type="component" value="Plasmid pTiCFBP5473"/>
</dbReference>
<dbReference type="InterPro" id="IPR000683">
    <property type="entry name" value="Gfo/Idh/MocA-like_OxRdtase_N"/>
</dbReference>
<geneLocation type="plasmid" evidence="6 8">
    <name>pTiAF3.44</name>
</geneLocation>
<dbReference type="OrthoDB" id="9792935at2"/>
<dbReference type="SUPFAM" id="SSF51735">
    <property type="entry name" value="NAD(P)-binding Rossmann-fold domains"/>
    <property type="match status" value="1"/>
</dbReference>
<evidence type="ECO:0000313" key="7">
    <source>
        <dbReference type="Proteomes" id="UP000298545"/>
    </source>
</evidence>
<organism evidence="5 7">
    <name type="scientific">Agrobacterium larrymoorei</name>
    <dbReference type="NCBI Taxonomy" id="160699"/>
    <lineage>
        <taxon>Bacteria</taxon>
        <taxon>Pseudomonadati</taxon>
        <taxon>Pseudomonadota</taxon>
        <taxon>Alphaproteobacteria</taxon>
        <taxon>Hyphomicrobiales</taxon>
        <taxon>Rhizobiaceae</taxon>
        <taxon>Rhizobium/Agrobacterium group</taxon>
        <taxon>Agrobacterium</taxon>
    </lineage>
</organism>
<evidence type="ECO:0000259" key="3">
    <source>
        <dbReference type="Pfam" id="PF01408"/>
    </source>
</evidence>
<proteinExistence type="inferred from homology"/>
<comment type="similarity">
    <text evidence="1">Belongs to the Gfo/Idh/MocA family.</text>
</comment>
<geneLocation type="plasmid" evidence="5">
    <name>pTiCFBP5473</name>
</geneLocation>
<dbReference type="STRING" id="1367849.GCA_000518585_04130"/>
<name>A0A4D7E4P9_9HYPH</name>
<dbReference type="EMBL" id="CP072169">
    <property type="protein sequence ID" value="QYA10146.1"/>
    <property type="molecule type" value="Genomic_DNA"/>
</dbReference>
<evidence type="ECO:0000256" key="2">
    <source>
        <dbReference type="ARBA" id="ARBA00023002"/>
    </source>
</evidence>
<dbReference type="InterPro" id="IPR050984">
    <property type="entry name" value="Gfo/Idh/MocA_domain"/>
</dbReference>
<dbReference type="GO" id="GO:0016491">
    <property type="term" value="F:oxidoreductase activity"/>
    <property type="evidence" value="ECO:0007669"/>
    <property type="project" value="UniProtKB-KW"/>
</dbReference>
<feature type="domain" description="GFO/IDH/MocA-like oxidoreductase" evidence="4">
    <location>
        <begin position="131"/>
        <end position="246"/>
    </location>
</feature>
<dbReference type="RefSeq" id="WP_027676674.1">
    <property type="nucleotide sequence ID" value="NZ_CP039694.1"/>
</dbReference>
<evidence type="ECO:0000313" key="5">
    <source>
        <dbReference type="EMBL" id="QCJ01133.1"/>
    </source>
</evidence>
<feature type="domain" description="Gfo/Idh/MocA-like oxidoreductase N-terminal" evidence="3">
    <location>
        <begin position="6"/>
        <end position="121"/>
    </location>
</feature>
<dbReference type="GO" id="GO:0000166">
    <property type="term" value="F:nucleotide binding"/>
    <property type="evidence" value="ECO:0007669"/>
    <property type="project" value="InterPro"/>
</dbReference>
<dbReference type="SUPFAM" id="SSF55347">
    <property type="entry name" value="Glyceraldehyde-3-phosphate dehydrogenase-like, C-terminal domain"/>
    <property type="match status" value="1"/>
</dbReference>
<dbReference type="Gene3D" id="3.30.360.10">
    <property type="entry name" value="Dihydrodipicolinate Reductase, domain 2"/>
    <property type="match status" value="1"/>
</dbReference>
<dbReference type="InterPro" id="IPR055170">
    <property type="entry name" value="GFO_IDH_MocA-like_dom"/>
</dbReference>
<evidence type="ECO:0000259" key="4">
    <source>
        <dbReference type="Pfam" id="PF22725"/>
    </source>
</evidence>
<evidence type="ECO:0000313" key="8">
    <source>
        <dbReference type="Proteomes" id="UP000826513"/>
    </source>
</evidence>
<dbReference type="PANTHER" id="PTHR22604:SF105">
    <property type="entry name" value="TRANS-1,2-DIHYDROBENZENE-1,2-DIOL DEHYDROGENASE"/>
    <property type="match status" value="1"/>
</dbReference>
<reference evidence="6 8" key="2">
    <citation type="submission" date="2021-03" db="EMBL/GenBank/DDBJ databases">
        <title>Rapid diversification of plasmids in a genus of pathogenic and nitrogen fixing bacteria.</title>
        <authorList>
            <person name="Weisberg A.J."/>
            <person name="Miller M."/>
            <person name="Ream W."/>
            <person name="Grunwald N.J."/>
            <person name="Chang J.H."/>
        </authorList>
    </citation>
    <scope>NUCLEOTIDE SEQUENCE [LARGE SCALE GENOMIC DNA]</scope>
    <source>
        <strain evidence="6 8">AF3.44</strain>
        <plasmid evidence="6 8">pTiAF3.44</plasmid>
    </source>
</reference>
<evidence type="ECO:0000313" key="6">
    <source>
        <dbReference type="EMBL" id="QYA10146.1"/>
    </source>
</evidence>
<dbReference type="EMBL" id="CP039694">
    <property type="protein sequence ID" value="QCJ01133.1"/>
    <property type="molecule type" value="Genomic_DNA"/>
</dbReference>
<sequence length="331" mass="36174">MDDNLKWGVLATGWIAELFTQDLIEAGLTVHAVGSRTFEKATAFAERFAIPVAYGSYEELVADDEVDIVYIATPHPQHVSAALLAIEADKHVLIEKPFTINAAEAELLVSSAQQRGVTVLEGMWTRFLPHMRRIHEIIDAGTLGTLRSLRAEHRQFLPTDPNHRLNSLALGGGALLDLGIYPISFAYDILGAPVSIAATARFQETGVDAEIATIMSHPGGSVSTTVSALDLQLPNTAVIFGSLARIEIDATWYTPTSFRVIDHKGNVIEIFDGRVPGRGMQFQALELERLVRTSEHSSHMPVSQSVEIMGVLDEIRKQIGLIYPQESVELG</sequence>
<dbReference type="Proteomes" id="UP000826513">
    <property type="component" value="Plasmid pTiAF3.44"/>
</dbReference>
<keyword evidence="2" id="KW-0560">Oxidoreductase</keyword>
<accession>A0A4D7E4P9</accession>
<dbReference type="PANTHER" id="PTHR22604">
    <property type="entry name" value="OXIDOREDUCTASES"/>
    <property type="match status" value="1"/>
</dbReference>
<dbReference type="Pfam" id="PF01408">
    <property type="entry name" value="GFO_IDH_MocA"/>
    <property type="match status" value="1"/>
</dbReference>
<gene>
    <name evidence="5" type="ORF">CFBP5473_24660</name>
    <name evidence="6" type="ORF">J5285_23310</name>
</gene>
<dbReference type="InterPro" id="IPR036291">
    <property type="entry name" value="NAD(P)-bd_dom_sf"/>
</dbReference>
<dbReference type="Gene3D" id="3.40.50.720">
    <property type="entry name" value="NAD(P)-binding Rossmann-like Domain"/>
    <property type="match status" value="1"/>
</dbReference>